<evidence type="ECO:0000313" key="1">
    <source>
        <dbReference type="EMBL" id="MBD5782448.1"/>
    </source>
</evidence>
<dbReference type="Proteomes" id="UP000622317">
    <property type="component" value="Unassembled WGS sequence"/>
</dbReference>
<name>A0A927FFI4_9BACT</name>
<protein>
    <submittedName>
        <fullName evidence="1">Uncharacterized protein</fullName>
    </submittedName>
</protein>
<comment type="caution">
    <text evidence="1">The sequence shown here is derived from an EMBL/GenBank/DDBJ whole genome shotgun (WGS) entry which is preliminary data.</text>
</comment>
<proteinExistence type="predicted"/>
<keyword evidence="2" id="KW-1185">Reference proteome</keyword>
<evidence type="ECO:0000313" key="2">
    <source>
        <dbReference type="Proteomes" id="UP000622317"/>
    </source>
</evidence>
<dbReference type="EMBL" id="JACYFG010000061">
    <property type="protein sequence ID" value="MBD5782448.1"/>
    <property type="molecule type" value="Genomic_DNA"/>
</dbReference>
<gene>
    <name evidence="1" type="ORF">IEN85_23320</name>
</gene>
<dbReference type="RefSeq" id="WP_191619529.1">
    <property type="nucleotide sequence ID" value="NZ_JACYFG010000061.1"/>
</dbReference>
<sequence length="108" mass="11909">MNDDVGGSNLLMHRVALEDDSLNAVEPIAMYRGGIGVCTNMCNNNAQKCTKKLVKAFCLPEVCFNFAALGYLLSLFTPEKLIGYVSGSMSPNFLAERVWRFRDGLNNP</sequence>
<organism evidence="1 2">
    <name type="scientific">Pelagicoccus enzymogenes</name>
    <dbReference type="NCBI Taxonomy" id="2773457"/>
    <lineage>
        <taxon>Bacteria</taxon>
        <taxon>Pseudomonadati</taxon>
        <taxon>Verrucomicrobiota</taxon>
        <taxon>Opitutia</taxon>
        <taxon>Puniceicoccales</taxon>
        <taxon>Pelagicoccaceae</taxon>
        <taxon>Pelagicoccus</taxon>
    </lineage>
</organism>
<dbReference type="AlphaFoldDB" id="A0A927FFI4"/>
<reference evidence="1" key="1">
    <citation type="submission" date="2020-09" db="EMBL/GenBank/DDBJ databases">
        <title>Pelagicoccus enzymogenes sp. nov. with an EPS production, isolated from marine sediment.</title>
        <authorList>
            <person name="Feng X."/>
        </authorList>
    </citation>
    <scope>NUCLEOTIDE SEQUENCE</scope>
    <source>
        <strain evidence="1">NFK12</strain>
    </source>
</reference>
<accession>A0A927FFI4</accession>